<dbReference type="InterPro" id="IPR019656">
    <property type="entry name" value="Uncharacterised_Ycf34"/>
</dbReference>
<proteinExistence type="predicted"/>
<geneLocation type="plastid" evidence="1"/>
<evidence type="ECO:0008006" key="2">
    <source>
        <dbReference type="Google" id="ProtNLM"/>
    </source>
</evidence>
<sequence>MCICINCQHVHHCITYSVIQYQHNKQSSVKNILFFIPFEPLIEVNIYNIEDNVKMEWDIVECLSFAEQPGCWLT</sequence>
<gene>
    <name evidence="1" type="primary">ycf34</name>
</gene>
<name>A0A8E7UEJ2_9FLOR</name>
<dbReference type="EMBL" id="MN240356">
    <property type="protein sequence ID" value="QVY58037.1"/>
    <property type="molecule type" value="Genomic_DNA"/>
</dbReference>
<protein>
    <recommendedName>
        <fullName evidence="2">Ycf34</fullName>
    </recommendedName>
</protein>
<organism evidence="1">
    <name type="scientific">Betaphycus gelatinus</name>
    <dbReference type="NCBI Taxonomy" id="1191690"/>
    <lineage>
        <taxon>Eukaryota</taxon>
        <taxon>Rhodophyta</taxon>
        <taxon>Florideophyceae</taxon>
        <taxon>Rhodymeniophycidae</taxon>
        <taxon>Gigartinales</taxon>
        <taxon>Solieriaceae</taxon>
        <taxon>Betaphycus</taxon>
    </lineage>
</organism>
<reference evidence="1" key="2">
    <citation type="journal article" date="2021" name="Genomics">
        <title>Comparative analysis of mitochondrial genomes of Nirvanini and Evacanthini (Hemiptera: Cicadellidae) reveals an explicit evolutionary relationship.</title>
        <authorList>
            <person name="Du Y."/>
            <person name="Liang Z."/>
            <person name="Dietrich C.H."/>
            <person name="Dai W."/>
        </authorList>
    </citation>
    <scope>NUCLEOTIDE SEQUENCE</scope>
</reference>
<evidence type="ECO:0000313" key="1">
    <source>
        <dbReference type="EMBL" id="QVY58037.1"/>
    </source>
</evidence>
<dbReference type="Pfam" id="PF10718">
    <property type="entry name" value="Ycf34"/>
    <property type="match status" value="1"/>
</dbReference>
<accession>A0A8E7UEJ2</accession>
<keyword evidence="1" id="KW-0934">Plastid</keyword>
<dbReference type="AlphaFoldDB" id="A0A8E7UEJ2"/>
<reference evidence="1" key="1">
    <citation type="submission" date="2019-07" db="EMBL/GenBank/DDBJ databases">
        <authorList>
            <person name="Zhang J."/>
            <person name="Liu T."/>
        </authorList>
    </citation>
    <scope>NUCLEOTIDE SEQUENCE</scope>
</reference>